<dbReference type="EMBL" id="AZMM01002293">
    <property type="protein sequence ID" value="ETJ43698.1"/>
    <property type="molecule type" value="Genomic_DNA"/>
</dbReference>
<sequence length="42" mass="4529">VNRVVVAEGDLDAVHLLEDDEVDDGGCQQQVELPVPGHTCQE</sequence>
<protein>
    <submittedName>
        <fullName evidence="1">Uncharacterized protein</fullName>
    </submittedName>
</protein>
<feature type="non-terminal residue" evidence="1">
    <location>
        <position position="1"/>
    </location>
</feature>
<comment type="caution">
    <text evidence="1">The sequence shown here is derived from an EMBL/GenBank/DDBJ whole genome shotgun (WGS) entry which is preliminary data.</text>
</comment>
<dbReference type="AlphaFoldDB" id="W1YM95"/>
<accession>W1YM95</accession>
<gene>
    <name evidence="1" type="ORF">Q604_UNBC02293G0002</name>
</gene>
<name>W1YM95_9ZZZZ</name>
<proteinExistence type="predicted"/>
<organism evidence="1">
    <name type="scientific">human gut metagenome</name>
    <dbReference type="NCBI Taxonomy" id="408170"/>
    <lineage>
        <taxon>unclassified sequences</taxon>
        <taxon>metagenomes</taxon>
        <taxon>organismal metagenomes</taxon>
    </lineage>
</organism>
<reference evidence="1" key="1">
    <citation type="submission" date="2013-12" db="EMBL/GenBank/DDBJ databases">
        <title>A Varibaculum cambriense genome reconstructed from a premature infant gut community with otherwise low bacterial novelty that shifts toward anaerobic metabolism during the third week of life.</title>
        <authorList>
            <person name="Brown C.T."/>
            <person name="Sharon I."/>
            <person name="Thomas B.C."/>
            <person name="Castelle C.J."/>
            <person name="Morowitz M.J."/>
            <person name="Banfield J.F."/>
        </authorList>
    </citation>
    <scope>NUCLEOTIDE SEQUENCE</scope>
</reference>
<evidence type="ECO:0000313" key="1">
    <source>
        <dbReference type="EMBL" id="ETJ43698.1"/>
    </source>
</evidence>